<keyword evidence="2" id="KW-1185">Reference proteome</keyword>
<dbReference type="Proteomes" id="UP000095287">
    <property type="component" value="Unplaced"/>
</dbReference>
<dbReference type="AlphaFoldDB" id="A0A1I7ZSG9"/>
<dbReference type="WBParaSite" id="L893_g29487.t1">
    <property type="protein sequence ID" value="L893_g29487.t1"/>
    <property type="gene ID" value="L893_g29487"/>
</dbReference>
<protein>
    <submittedName>
        <fullName evidence="3">Fatty-acid and retinol-binding protein 1</fullName>
    </submittedName>
</protein>
<accession>A0A1I7ZSG9</accession>
<evidence type="ECO:0000313" key="3">
    <source>
        <dbReference type="WBParaSite" id="L893_g29487.t1"/>
    </source>
</evidence>
<evidence type="ECO:0000256" key="1">
    <source>
        <dbReference type="SAM" id="SignalP"/>
    </source>
</evidence>
<feature type="chain" id="PRO_5009313781" evidence="1">
    <location>
        <begin position="18"/>
        <end position="283"/>
    </location>
</feature>
<feature type="signal peptide" evidence="1">
    <location>
        <begin position="1"/>
        <end position="17"/>
    </location>
</feature>
<dbReference type="Gene3D" id="1.20.120.1100">
    <property type="match status" value="1"/>
</dbReference>
<keyword evidence="1" id="KW-0732">Signal</keyword>
<evidence type="ECO:0000313" key="2">
    <source>
        <dbReference type="Proteomes" id="UP000095287"/>
    </source>
</evidence>
<proteinExistence type="predicted"/>
<reference evidence="3" key="1">
    <citation type="submission" date="2016-11" db="UniProtKB">
        <authorList>
            <consortium name="WormBaseParasite"/>
        </authorList>
    </citation>
    <scope>IDENTIFICATION</scope>
</reference>
<organism evidence="2 3">
    <name type="scientific">Steinernema glaseri</name>
    <dbReference type="NCBI Taxonomy" id="37863"/>
    <lineage>
        <taxon>Eukaryota</taxon>
        <taxon>Metazoa</taxon>
        <taxon>Ecdysozoa</taxon>
        <taxon>Nematoda</taxon>
        <taxon>Chromadorea</taxon>
        <taxon>Rhabditida</taxon>
        <taxon>Tylenchina</taxon>
        <taxon>Panagrolaimomorpha</taxon>
        <taxon>Strongyloidoidea</taxon>
        <taxon>Steinernematidae</taxon>
        <taxon>Steinernema</taxon>
    </lineage>
</organism>
<name>A0A1I7ZSG9_9BILA</name>
<sequence>MFRYAVASILLVVATSAFPMSTEKRAMNFLFLEESPPASSNDVDHINYCKSLSAHDKQILREVKAMDFKLEKDAMNAIKWKSRSLYTRAKVIYDKGIYAFLERLMTVFFPPEGRDFINGMLSNKEDQQLLEELHSENITFGENMLNIVASLKNDGKAEIENMSPVAQPLVKELPTMVELINNRNNLNDEEIKENARAFVAKYMALSEEDKALVEREVPGMAKIVRTVELLLKMRDAFSNVPSWFGLQVNSDRTVDPNSLVFSGLLTGLRIADTYVLPRFFPDA</sequence>